<proteinExistence type="inferred from homology"/>
<name>A0ABS3U912_9ACTN</name>
<comment type="caution">
    <text evidence="5">The sequence shown here is derived from an EMBL/GenBank/DDBJ whole genome shotgun (WGS) entry which is preliminary data.</text>
</comment>
<dbReference type="PANTHER" id="PTHR43685:SF5">
    <property type="entry name" value="GLYCOSYLTRANSFERASE EPSE-RELATED"/>
    <property type="match status" value="1"/>
</dbReference>
<evidence type="ECO:0000313" key="6">
    <source>
        <dbReference type="Proteomes" id="UP000681341"/>
    </source>
</evidence>
<dbReference type="EMBL" id="JAGFNP010000014">
    <property type="protein sequence ID" value="MBO3735261.1"/>
    <property type="molecule type" value="Genomic_DNA"/>
</dbReference>
<sequence>MQIGQMRIDNPAATPEMTRRALAFGKPASIGRIYEWGLYHRSRLAVDVLARLAHPDDPGVFRDLPAGADRMNRDRCNLRAVAALGSYLTLMARDADEYAWALEVFELAQRLGPGRVPAEHHDMYVNAAYLAGRHERARQLLDELNDVGDALRRGLPILESHPRHGGSAHEYLRRFKQFVGWPDLLELGEGDTLGFESLRTAPVKPVEHGPLISVVMTCYKPGPALLSAVRSIVAQSWQQWELLLVDDGSGPEYEAVLREAARLDSRVKILIQSENGGTYQARNRAMAVAQGEFVTGLDSDDWAHPLRLERQAAAMIDNPRLVMVESRSLAVRDDLALMVDPEVALVASRSTLVMVRTDAIREHIGFHDEVRKTADSEFRMRVKEHFGRRAWRRMKGEPLTLVRYTGDTLSSGEVGRYWMTTSRLAYHSGFTHWHRRISAGQATAFLHSYSRPRPFPITEDITLPNARLKDAAYDRVYAADWRHVDTARSALLDAAANDAETGLQVALAHCPEWHDVDGERGLIHPSVLETASAKGMRFIDDTGSAPVVVPTDAYRELYLFEHPDADAALVQSAGHAETPAPEHPVVPRARFDRAAAPLRDAVRRRDLAAAALGLVAVAAEGAVAWAVAPETLPWALAAGATLWIGASGAVLTWKAASALRP</sequence>
<protein>
    <submittedName>
        <fullName evidence="5">Glycosyltransferase family 2 protein</fullName>
    </submittedName>
</protein>
<evidence type="ECO:0000256" key="2">
    <source>
        <dbReference type="ARBA" id="ARBA00022676"/>
    </source>
</evidence>
<dbReference type="InterPro" id="IPR029044">
    <property type="entry name" value="Nucleotide-diphossugar_trans"/>
</dbReference>
<reference evidence="5 6" key="1">
    <citation type="submission" date="2021-03" db="EMBL/GenBank/DDBJ databases">
        <title>Glycomyces sp. nov., a novel actinomycete isolated from soil.</title>
        <authorList>
            <person name="Yang X."/>
            <person name="Xu X."/>
        </authorList>
    </citation>
    <scope>NUCLEOTIDE SEQUENCE [LARGE SCALE GENOMIC DNA]</scope>
    <source>
        <strain evidence="5 6">NEAU-S30</strain>
    </source>
</reference>
<dbReference type="InterPro" id="IPR001173">
    <property type="entry name" value="Glyco_trans_2-like"/>
</dbReference>
<dbReference type="CDD" id="cd00761">
    <property type="entry name" value="Glyco_tranf_GTA_type"/>
    <property type="match status" value="1"/>
</dbReference>
<dbReference type="Gene3D" id="3.90.550.10">
    <property type="entry name" value="Spore Coat Polysaccharide Biosynthesis Protein SpsA, Chain A"/>
    <property type="match status" value="1"/>
</dbReference>
<gene>
    <name evidence="5" type="ORF">J5V16_20730</name>
</gene>
<dbReference type="PANTHER" id="PTHR43685">
    <property type="entry name" value="GLYCOSYLTRANSFERASE"/>
    <property type="match status" value="1"/>
</dbReference>
<comment type="similarity">
    <text evidence="1">Belongs to the glycosyltransferase 2 family.</text>
</comment>
<feature type="domain" description="Glycosyltransferase 2-like" evidence="4">
    <location>
        <begin position="213"/>
        <end position="323"/>
    </location>
</feature>
<dbReference type="InterPro" id="IPR050834">
    <property type="entry name" value="Glycosyltransf_2"/>
</dbReference>
<keyword evidence="3" id="KW-0808">Transferase</keyword>
<dbReference type="SUPFAM" id="SSF53448">
    <property type="entry name" value="Nucleotide-diphospho-sugar transferases"/>
    <property type="match status" value="1"/>
</dbReference>
<dbReference type="Proteomes" id="UP000681341">
    <property type="component" value="Unassembled WGS sequence"/>
</dbReference>
<evidence type="ECO:0000256" key="3">
    <source>
        <dbReference type="ARBA" id="ARBA00022679"/>
    </source>
</evidence>
<organism evidence="5 6">
    <name type="scientific">Glycomyces niveus</name>
    <dbReference type="NCBI Taxonomy" id="2820287"/>
    <lineage>
        <taxon>Bacteria</taxon>
        <taxon>Bacillati</taxon>
        <taxon>Actinomycetota</taxon>
        <taxon>Actinomycetes</taxon>
        <taxon>Glycomycetales</taxon>
        <taxon>Glycomycetaceae</taxon>
        <taxon>Glycomyces</taxon>
    </lineage>
</organism>
<evidence type="ECO:0000313" key="5">
    <source>
        <dbReference type="EMBL" id="MBO3735261.1"/>
    </source>
</evidence>
<accession>A0ABS3U912</accession>
<evidence type="ECO:0000259" key="4">
    <source>
        <dbReference type="Pfam" id="PF00535"/>
    </source>
</evidence>
<keyword evidence="2" id="KW-0328">Glycosyltransferase</keyword>
<dbReference type="RefSeq" id="WP_208498889.1">
    <property type="nucleotide sequence ID" value="NZ_JAGFNP010000014.1"/>
</dbReference>
<evidence type="ECO:0000256" key="1">
    <source>
        <dbReference type="ARBA" id="ARBA00006739"/>
    </source>
</evidence>
<keyword evidence="6" id="KW-1185">Reference proteome</keyword>
<dbReference type="Pfam" id="PF00535">
    <property type="entry name" value="Glycos_transf_2"/>
    <property type="match status" value="1"/>
</dbReference>